<evidence type="ECO:0000256" key="1">
    <source>
        <dbReference type="SAM" id="SignalP"/>
    </source>
</evidence>
<dbReference type="KEGG" id="coy:HF329_29240"/>
<evidence type="ECO:0000313" key="2">
    <source>
        <dbReference type="EMBL" id="QJB35169.1"/>
    </source>
</evidence>
<dbReference type="SUPFAM" id="SSF53474">
    <property type="entry name" value="alpha/beta-Hydrolases"/>
    <property type="match status" value="1"/>
</dbReference>
<dbReference type="InterPro" id="IPR029058">
    <property type="entry name" value="AB_hydrolase_fold"/>
</dbReference>
<feature type="chain" id="PRO_5041926656" evidence="1">
    <location>
        <begin position="24"/>
        <end position="354"/>
    </location>
</feature>
<dbReference type="GO" id="GO:0052689">
    <property type="term" value="F:carboxylic ester hydrolase activity"/>
    <property type="evidence" value="ECO:0007669"/>
    <property type="project" value="TreeGrafter"/>
</dbReference>
<proteinExistence type="predicted"/>
<organism evidence="2 3">
    <name type="scientific">Chitinophaga oryzae</name>
    <dbReference type="NCBI Taxonomy" id="2725414"/>
    <lineage>
        <taxon>Bacteria</taxon>
        <taxon>Pseudomonadati</taxon>
        <taxon>Bacteroidota</taxon>
        <taxon>Chitinophagia</taxon>
        <taxon>Chitinophagales</taxon>
        <taxon>Chitinophagaceae</taxon>
        <taxon>Chitinophaga</taxon>
    </lineage>
</organism>
<dbReference type="RefSeq" id="WP_168809973.1">
    <property type="nucleotide sequence ID" value="NZ_CP051205.1"/>
</dbReference>
<name>A0AAE6ZL06_9BACT</name>
<gene>
    <name evidence="2" type="ORF">HF329_29240</name>
</gene>
<dbReference type="Proteomes" id="UP000502421">
    <property type="component" value="Chromosome"/>
</dbReference>
<sequence length="354" mass="40670">MARYIRYLLICCLVSVSGAMLYAQSPLPDVYGYRHLQTIFKGDTVDILIKSKKGEEHLKKPLFLFCQGSLPQPLLTRYEQNGQTAVTNAFVFNPDSLTRHYHVAVISKAYVPLVADQRDLNPDFTYKDSTGRFPRKYLERYYLNYYVERNLAVISFLLQQPWISPSPLVVAGHSEGSTIAAKMASRSTRISHLIYSGGNPQGRMLTLISRERAHETDTTSGAGALFSQWEKITAQPQNMDFSDGDTYKVTHDFSQPPANYLRRLKIPVLITFGTRDAGVPYLDLFRTEMIRLRKKNFYYREYPGTEHNYFPLKPNGKPDYDVFNWDRVAEDWRRWLLTQPPLPALNLPAPPPSK</sequence>
<dbReference type="PANTHER" id="PTHR43265">
    <property type="entry name" value="ESTERASE ESTD"/>
    <property type="match status" value="1"/>
</dbReference>
<evidence type="ECO:0000313" key="3">
    <source>
        <dbReference type="Proteomes" id="UP000502421"/>
    </source>
</evidence>
<keyword evidence="1" id="KW-0732">Signal</keyword>
<dbReference type="InterPro" id="IPR053145">
    <property type="entry name" value="AB_hydrolase_Est10"/>
</dbReference>
<dbReference type="Gene3D" id="3.40.50.1820">
    <property type="entry name" value="alpha/beta hydrolase"/>
    <property type="match status" value="1"/>
</dbReference>
<dbReference type="PANTHER" id="PTHR43265:SF1">
    <property type="entry name" value="ESTERASE ESTD"/>
    <property type="match status" value="1"/>
</dbReference>
<accession>A0AAE6ZL06</accession>
<protein>
    <submittedName>
        <fullName evidence="2">Alpha/beta hydrolase</fullName>
    </submittedName>
</protein>
<reference evidence="3" key="1">
    <citation type="submission" date="2020-04" db="EMBL/GenBank/DDBJ databases">
        <authorList>
            <person name="Kittiwongwattana C."/>
        </authorList>
    </citation>
    <scope>NUCLEOTIDE SEQUENCE [LARGE SCALE GENOMIC DNA]</scope>
    <source>
        <strain evidence="3">1310</strain>
    </source>
</reference>
<dbReference type="AlphaFoldDB" id="A0AAE6ZL06"/>
<dbReference type="EMBL" id="CP051205">
    <property type="protein sequence ID" value="QJB35169.1"/>
    <property type="molecule type" value="Genomic_DNA"/>
</dbReference>
<keyword evidence="2" id="KW-0378">Hydrolase</keyword>
<feature type="signal peptide" evidence="1">
    <location>
        <begin position="1"/>
        <end position="23"/>
    </location>
</feature>